<feature type="compositionally biased region" description="Polar residues" evidence="1">
    <location>
        <begin position="66"/>
        <end position="77"/>
    </location>
</feature>
<dbReference type="AlphaFoldDB" id="A0A371I329"/>
<comment type="caution">
    <text evidence="3">The sequence shown here is derived from an EMBL/GenBank/DDBJ whole genome shotgun (WGS) entry which is preliminary data.</text>
</comment>
<proteinExistence type="predicted"/>
<dbReference type="GO" id="GO:0005516">
    <property type="term" value="F:calmodulin binding"/>
    <property type="evidence" value="ECO:0007669"/>
    <property type="project" value="TreeGrafter"/>
</dbReference>
<dbReference type="EMBL" id="QJKJ01001054">
    <property type="protein sequence ID" value="RDY09423.1"/>
    <property type="molecule type" value="Genomic_DNA"/>
</dbReference>
<reference evidence="3" key="1">
    <citation type="submission" date="2018-05" db="EMBL/GenBank/DDBJ databases">
        <title>Draft genome of Mucuna pruriens seed.</title>
        <authorList>
            <person name="Nnadi N.E."/>
            <person name="Vos R."/>
            <person name="Hasami M.H."/>
            <person name="Devisetty U.K."/>
            <person name="Aguiy J.C."/>
        </authorList>
    </citation>
    <scope>NUCLEOTIDE SEQUENCE [LARGE SCALE GENOMIC DNA]</scope>
    <source>
        <strain evidence="3">JCA_2017</strain>
    </source>
</reference>
<feature type="compositionally biased region" description="Basic residues" evidence="1">
    <location>
        <begin position="91"/>
        <end position="100"/>
    </location>
</feature>
<keyword evidence="4" id="KW-1185">Reference proteome</keyword>
<feature type="region of interest" description="Disordered" evidence="1">
    <location>
        <begin position="57"/>
        <end position="105"/>
    </location>
</feature>
<dbReference type="STRING" id="157652.A0A371I329"/>
<gene>
    <name evidence="3" type="primary">CAMBP25</name>
    <name evidence="3" type="ORF">CR513_06199</name>
</gene>
<organism evidence="3 4">
    <name type="scientific">Mucuna pruriens</name>
    <name type="common">Velvet bean</name>
    <name type="synonym">Dolichos pruriens</name>
    <dbReference type="NCBI Taxonomy" id="157652"/>
    <lineage>
        <taxon>Eukaryota</taxon>
        <taxon>Viridiplantae</taxon>
        <taxon>Streptophyta</taxon>
        <taxon>Embryophyta</taxon>
        <taxon>Tracheophyta</taxon>
        <taxon>Spermatophyta</taxon>
        <taxon>Magnoliopsida</taxon>
        <taxon>eudicotyledons</taxon>
        <taxon>Gunneridae</taxon>
        <taxon>Pentapetalae</taxon>
        <taxon>rosids</taxon>
        <taxon>fabids</taxon>
        <taxon>Fabales</taxon>
        <taxon>Fabaceae</taxon>
        <taxon>Papilionoideae</taxon>
        <taxon>50 kb inversion clade</taxon>
        <taxon>NPAAA clade</taxon>
        <taxon>indigoferoid/millettioid clade</taxon>
        <taxon>Phaseoleae</taxon>
        <taxon>Mucuna</taxon>
    </lineage>
</organism>
<evidence type="ECO:0000256" key="1">
    <source>
        <dbReference type="SAM" id="MobiDB-lite"/>
    </source>
</evidence>
<sequence>MASSENIATIDPWMPRPAGADSWLAELFARDADTITKVLQKSLSGAVENNVSPFLVKHDAAPTPTPTVSSLSGSDQDSAPKRRAPPPSGKISKRKSRASKRSQTTFITADPANFRQMVQQVTGVRFGGAGAPIVPEVLKPEPQRAAGLAGGRFSVGAGCLPTLDTSAFLLDHHQVGPNSTAVGPTVGLSGPGPLPFAPTLGSLDAHAAASYPSSGLDFDAFSSSFPTLESWKVVMLKSNGGALLWFKFR</sequence>
<dbReference type="Proteomes" id="UP000257109">
    <property type="component" value="Unassembled WGS sequence"/>
</dbReference>
<dbReference type="PANTHER" id="PTHR33179">
    <property type="entry name" value="VQ MOTIF-CONTAINING PROTEIN"/>
    <property type="match status" value="1"/>
</dbReference>
<dbReference type="GO" id="GO:0005634">
    <property type="term" value="C:nucleus"/>
    <property type="evidence" value="ECO:0007669"/>
    <property type="project" value="TreeGrafter"/>
</dbReference>
<accession>A0A371I329</accession>
<name>A0A371I329_MUCPR</name>
<dbReference type="InterPro" id="IPR008889">
    <property type="entry name" value="VQ"/>
</dbReference>
<feature type="domain" description="VQ" evidence="2">
    <location>
        <begin position="101"/>
        <end position="123"/>
    </location>
</feature>
<evidence type="ECO:0000313" key="4">
    <source>
        <dbReference type="Proteomes" id="UP000257109"/>
    </source>
</evidence>
<dbReference type="InterPro" id="IPR039609">
    <property type="entry name" value="VQ_15/22"/>
</dbReference>
<dbReference type="PANTHER" id="PTHR33179:SF9">
    <property type="entry name" value="OS01G0278000 PROTEIN"/>
    <property type="match status" value="1"/>
</dbReference>
<evidence type="ECO:0000259" key="2">
    <source>
        <dbReference type="Pfam" id="PF05678"/>
    </source>
</evidence>
<dbReference type="Pfam" id="PF05678">
    <property type="entry name" value="VQ"/>
    <property type="match status" value="1"/>
</dbReference>
<feature type="non-terminal residue" evidence="3">
    <location>
        <position position="1"/>
    </location>
</feature>
<protein>
    <submittedName>
        <fullName evidence="3">Calmodulin-binding protein 25</fullName>
    </submittedName>
</protein>
<dbReference type="OrthoDB" id="780868at2759"/>
<evidence type="ECO:0000313" key="3">
    <source>
        <dbReference type="EMBL" id="RDY09423.1"/>
    </source>
</evidence>
<dbReference type="GO" id="GO:0006970">
    <property type="term" value="P:response to osmotic stress"/>
    <property type="evidence" value="ECO:0007669"/>
    <property type="project" value="TreeGrafter"/>
</dbReference>